<dbReference type="GO" id="GO:0003723">
    <property type="term" value="F:RNA binding"/>
    <property type="evidence" value="ECO:0007669"/>
    <property type="project" value="InterPro"/>
</dbReference>
<comment type="caution">
    <text evidence="4">The sequence shown here is derived from an EMBL/GenBank/DDBJ whole genome shotgun (WGS) entry which is preliminary data.</text>
</comment>
<feature type="repeat" description="PPR" evidence="2">
    <location>
        <begin position="178"/>
        <end position="212"/>
    </location>
</feature>
<keyword evidence="1" id="KW-0677">Repeat</keyword>
<evidence type="ECO:0000259" key="3">
    <source>
        <dbReference type="Pfam" id="PF14432"/>
    </source>
</evidence>
<evidence type="ECO:0000256" key="2">
    <source>
        <dbReference type="PROSITE-ProRule" id="PRU00708"/>
    </source>
</evidence>
<feature type="domain" description="DYW" evidence="3">
    <location>
        <begin position="594"/>
        <end position="686"/>
    </location>
</feature>
<dbReference type="Pfam" id="PF01535">
    <property type="entry name" value="PPR"/>
    <property type="match status" value="6"/>
</dbReference>
<dbReference type="Proteomes" id="UP001141806">
    <property type="component" value="Unassembled WGS sequence"/>
</dbReference>
<dbReference type="AlphaFoldDB" id="A0A9Q0KCS6"/>
<dbReference type="InterPro" id="IPR032867">
    <property type="entry name" value="DYW_dom"/>
</dbReference>
<evidence type="ECO:0000313" key="4">
    <source>
        <dbReference type="EMBL" id="KAJ4967986.1"/>
    </source>
</evidence>
<dbReference type="GO" id="GO:0008270">
    <property type="term" value="F:zinc ion binding"/>
    <property type="evidence" value="ECO:0007669"/>
    <property type="project" value="InterPro"/>
</dbReference>
<gene>
    <name evidence="4" type="ORF">NE237_014687</name>
</gene>
<name>A0A9Q0KCS6_9MAGN</name>
<evidence type="ECO:0000313" key="5">
    <source>
        <dbReference type="Proteomes" id="UP001141806"/>
    </source>
</evidence>
<reference evidence="4" key="1">
    <citation type="journal article" date="2023" name="Plant J.">
        <title>The genome of the king protea, Protea cynaroides.</title>
        <authorList>
            <person name="Chang J."/>
            <person name="Duong T.A."/>
            <person name="Schoeman C."/>
            <person name="Ma X."/>
            <person name="Roodt D."/>
            <person name="Barker N."/>
            <person name="Li Z."/>
            <person name="Van de Peer Y."/>
            <person name="Mizrachi E."/>
        </authorList>
    </citation>
    <scope>NUCLEOTIDE SEQUENCE</scope>
    <source>
        <tissue evidence="4">Young leaves</tissue>
    </source>
</reference>
<feature type="repeat" description="PPR" evidence="2">
    <location>
        <begin position="147"/>
        <end position="177"/>
    </location>
</feature>
<dbReference type="PANTHER" id="PTHR47926">
    <property type="entry name" value="PENTATRICOPEPTIDE REPEAT-CONTAINING PROTEIN"/>
    <property type="match status" value="1"/>
</dbReference>
<dbReference type="InterPro" id="IPR046960">
    <property type="entry name" value="PPR_At4g14850-like_plant"/>
</dbReference>
<dbReference type="Gene3D" id="1.25.40.10">
    <property type="entry name" value="Tetratricopeptide repeat domain"/>
    <property type="match status" value="4"/>
</dbReference>
<dbReference type="FunFam" id="1.25.40.10:FF:000031">
    <property type="entry name" value="Pentatricopeptide repeat-containing protein mitochondrial"/>
    <property type="match status" value="1"/>
</dbReference>
<dbReference type="EMBL" id="JAMYWD010000006">
    <property type="protein sequence ID" value="KAJ4967986.1"/>
    <property type="molecule type" value="Genomic_DNA"/>
</dbReference>
<sequence>MFLNAGNFISRGVSSPWPKALLATCQDVKSITQIHALLILTGVFSNGYSNGQLIASYARFGDVASARRVFDESPQRGVSTWNALIIAYSRSYSAAEVLNLYQQMIVEGIRPDSSTFTVSLKACANLQDLKKGEEILSQATDFGYKDDVFVGSSALNLYAKCGKMDEALRIFNGMPKKDLVSWTTMITGFSQIGRPVEAIDIYRKMRMEEIEGDSIVMVGLIQACANIGDLNLGLSAHGYMIRRDIPMDVVVETSLVDMYAKNGLLNLASCVFEKMSYRNVVSWSALISGFAQNGFARDALKLVVEMQSFGLKPDLVSLVSGLLACSQVGSLKFGKSIHGYILRRLEFDRVSGTAVIDMYSKCGSLSSARVLFNQVSSRDLISWNAMITSYGIHGCGEEALSLFMQMKETKLRPDHATFASLLSAFSHSGLVEEGRYWFDLMVREFDVQPSEKHYACIVDLLARAGRVEEAHELIESMIIEPGIAVWVALLAGCRNHGKLELGEKVAKKVLELKPDDAGIYALVSNVFAAANKWDKVAAVRKVMKQIGMKKVPGYSTVEVNGKLHAFLMEDRSHPQYEEIAAMLEKLDGEMRALGYVPKTEFVLHELDEEVKERMLCNHSERLAIAFGLLNTRPGTRLLITKNLRVCGDCHEATKFISKIVNREIIVRDVKRFHHFKDGVCSCHDYW</sequence>
<accession>A0A9Q0KCS6</accession>
<dbReference type="PROSITE" id="PS51375">
    <property type="entry name" value="PPR"/>
    <property type="match status" value="5"/>
</dbReference>
<dbReference type="InterPro" id="IPR011990">
    <property type="entry name" value="TPR-like_helical_dom_sf"/>
</dbReference>
<protein>
    <recommendedName>
        <fullName evidence="3">DYW domain-containing protein</fullName>
    </recommendedName>
</protein>
<evidence type="ECO:0000256" key="1">
    <source>
        <dbReference type="ARBA" id="ARBA00022737"/>
    </source>
</evidence>
<dbReference type="Pfam" id="PF20431">
    <property type="entry name" value="E_motif"/>
    <property type="match status" value="1"/>
</dbReference>
<proteinExistence type="predicted"/>
<dbReference type="GO" id="GO:0009451">
    <property type="term" value="P:RNA modification"/>
    <property type="evidence" value="ECO:0007669"/>
    <property type="project" value="InterPro"/>
</dbReference>
<dbReference type="FunFam" id="1.25.40.10:FF:000344">
    <property type="entry name" value="Pentatricopeptide repeat-containing protein"/>
    <property type="match status" value="1"/>
</dbReference>
<dbReference type="PANTHER" id="PTHR47926:SF405">
    <property type="entry name" value="DYW DOMAIN-CONTAINING PROTEIN"/>
    <property type="match status" value="1"/>
</dbReference>
<dbReference type="FunFam" id="1.25.40.10:FF:000974">
    <property type="entry name" value="Putative pentatricopeptide repeat-containing protein mitochondrial"/>
    <property type="match status" value="1"/>
</dbReference>
<feature type="repeat" description="PPR" evidence="2">
    <location>
        <begin position="379"/>
        <end position="413"/>
    </location>
</feature>
<dbReference type="InterPro" id="IPR046848">
    <property type="entry name" value="E_motif"/>
</dbReference>
<dbReference type="Pfam" id="PF13041">
    <property type="entry name" value="PPR_2"/>
    <property type="match status" value="2"/>
</dbReference>
<feature type="repeat" description="PPR" evidence="2">
    <location>
        <begin position="77"/>
        <end position="111"/>
    </location>
</feature>
<dbReference type="Pfam" id="PF14432">
    <property type="entry name" value="DYW_deaminase"/>
    <property type="match status" value="1"/>
</dbReference>
<keyword evidence="5" id="KW-1185">Reference proteome</keyword>
<dbReference type="NCBIfam" id="TIGR00756">
    <property type="entry name" value="PPR"/>
    <property type="match status" value="7"/>
</dbReference>
<feature type="repeat" description="PPR" evidence="2">
    <location>
        <begin position="279"/>
        <end position="313"/>
    </location>
</feature>
<dbReference type="InterPro" id="IPR002885">
    <property type="entry name" value="PPR_rpt"/>
</dbReference>
<dbReference type="OrthoDB" id="185373at2759"/>
<organism evidence="4 5">
    <name type="scientific">Protea cynaroides</name>
    <dbReference type="NCBI Taxonomy" id="273540"/>
    <lineage>
        <taxon>Eukaryota</taxon>
        <taxon>Viridiplantae</taxon>
        <taxon>Streptophyta</taxon>
        <taxon>Embryophyta</taxon>
        <taxon>Tracheophyta</taxon>
        <taxon>Spermatophyta</taxon>
        <taxon>Magnoliopsida</taxon>
        <taxon>Proteales</taxon>
        <taxon>Proteaceae</taxon>
        <taxon>Protea</taxon>
    </lineage>
</organism>